<dbReference type="GO" id="GO:0003863">
    <property type="term" value="F:branched-chain 2-oxo acid dehydrogenase activity"/>
    <property type="evidence" value="ECO:0007669"/>
    <property type="project" value="UniProtKB-EC"/>
</dbReference>
<gene>
    <name evidence="4" type="primary">bkdA1</name>
</gene>
<reference evidence="4" key="1">
    <citation type="journal article" date="2014" name="Genome Biol. Evol.">
        <title>Pangenome evidence for extensive interdomain horizontal transfer affecting lineage core and shell genes in uncultured planktonic thaumarchaeota and euryarchaeota.</title>
        <authorList>
            <person name="Deschamps P."/>
            <person name="Zivanovic Y."/>
            <person name="Moreira D."/>
            <person name="Rodriguez-Valera F."/>
            <person name="Lopez-Garcia P."/>
        </authorList>
    </citation>
    <scope>NUCLEOTIDE SEQUENCE</scope>
</reference>
<dbReference type="InterPro" id="IPR001017">
    <property type="entry name" value="DH_E1"/>
</dbReference>
<feature type="compositionally biased region" description="Basic and acidic residues" evidence="2">
    <location>
        <begin position="315"/>
        <end position="337"/>
    </location>
</feature>
<dbReference type="Gene3D" id="3.40.50.970">
    <property type="match status" value="1"/>
</dbReference>
<feature type="compositionally biased region" description="Basic and acidic residues" evidence="2">
    <location>
        <begin position="34"/>
        <end position="50"/>
    </location>
</feature>
<feature type="region of interest" description="Disordered" evidence="2">
    <location>
        <begin position="1"/>
        <end position="50"/>
    </location>
</feature>
<dbReference type="AlphaFoldDB" id="A0A075FHD8"/>
<accession>A0A075FHD8</accession>
<name>A0A075FHD8_9EURY</name>
<evidence type="ECO:0000256" key="2">
    <source>
        <dbReference type="SAM" id="MobiDB-lite"/>
    </source>
</evidence>
<dbReference type="InterPro" id="IPR050771">
    <property type="entry name" value="Alpha-ketoacid_DH_E1_comp"/>
</dbReference>
<organism evidence="4">
    <name type="scientific">uncultured marine group II/III euryarchaeote AD1000_07_D12</name>
    <dbReference type="NCBI Taxonomy" id="1457708"/>
    <lineage>
        <taxon>Archaea</taxon>
        <taxon>Methanobacteriati</taxon>
        <taxon>Methanobacteriota</taxon>
        <taxon>environmental samples</taxon>
    </lineage>
</organism>
<evidence type="ECO:0000256" key="1">
    <source>
        <dbReference type="ARBA" id="ARBA00023002"/>
    </source>
</evidence>
<dbReference type="EC" id="1.2.4.4" evidence="4"/>
<dbReference type="EMBL" id="KF900319">
    <property type="protein sequence ID" value="AIE90815.1"/>
    <property type="molecule type" value="Genomic_DNA"/>
</dbReference>
<evidence type="ECO:0000259" key="3">
    <source>
        <dbReference type="Pfam" id="PF00676"/>
    </source>
</evidence>
<sequence>MARKEKKKPGLSIPDAPFRPGEEASFESWPWKPGDLDRPDPTKCEAEETSAHADGLVRVLGDDNKATGAWNPGLSADELREGLEHMVRLRIFDDRMMKLQRTGKLSFYMRSFGEECVAIAQTMALKEQDWIFPTYRQPGAQFVRGRDMVSMICHCLGNVEDNIKGRQMPVHYSYKDGRFISVSSPVGTQFSQAVGVAMASRYKDLDEVTITWIGDGASAEGDYHYALNFAGVFKAPVILNVVNNQWAISTHANFATGGGEFASRGLPYGLPSIRVDGNDFLALYAVTKWARERAASGTGATHIEVLTYRAGAHSSSDDPSRYRPGDEHEKWPGGDPVERLRDHLIEIGEWSEERQAELEARVDGEVTSAYKEAVGYGDMASGPYPGADTIFTEVYEEMPWHLEEQFDEAMEG</sequence>
<evidence type="ECO:0000313" key="4">
    <source>
        <dbReference type="EMBL" id="AIE90815.1"/>
    </source>
</evidence>
<proteinExistence type="predicted"/>
<dbReference type="CDD" id="cd02000">
    <property type="entry name" value="TPP_E1_PDC_ADC_BCADC"/>
    <property type="match status" value="1"/>
</dbReference>
<feature type="region of interest" description="Disordered" evidence="2">
    <location>
        <begin position="311"/>
        <end position="337"/>
    </location>
</feature>
<keyword evidence="1 4" id="KW-0560">Oxidoreductase</keyword>
<protein>
    <submittedName>
        <fullName evidence="4">2-oxoisovalerate dehydrogenase alpha subunit (BkdA1)</fullName>
        <ecNumber evidence="4">1.2.4.4</ecNumber>
    </submittedName>
</protein>
<dbReference type="GO" id="GO:0009083">
    <property type="term" value="P:branched-chain amino acid catabolic process"/>
    <property type="evidence" value="ECO:0007669"/>
    <property type="project" value="TreeGrafter"/>
</dbReference>
<dbReference type="PANTHER" id="PTHR43380">
    <property type="entry name" value="2-OXOISOVALERATE DEHYDROGENASE SUBUNIT ALPHA, MITOCHONDRIAL"/>
    <property type="match status" value="1"/>
</dbReference>
<dbReference type="PANTHER" id="PTHR43380:SF1">
    <property type="entry name" value="2-OXOISOVALERATE DEHYDROGENASE SUBUNIT ALPHA, MITOCHONDRIAL"/>
    <property type="match status" value="1"/>
</dbReference>
<dbReference type="InterPro" id="IPR029061">
    <property type="entry name" value="THDP-binding"/>
</dbReference>
<dbReference type="Pfam" id="PF00676">
    <property type="entry name" value="E1_dh"/>
    <property type="match status" value="1"/>
</dbReference>
<feature type="domain" description="Dehydrogenase E1 component" evidence="3">
    <location>
        <begin position="86"/>
        <end position="374"/>
    </location>
</feature>
<dbReference type="SUPFAM" id="SSF52518">
    <property type="entry name" value="Thiamin diphosphate-binding fold (THDP-binding)"/>
    <property type="match status" value="1"/>
</dbReference>
<dbReference type="GO" id="GO:0044272">
    <property type="term" value="P:sulfur compound biosynthetic process"/>
    <property type="evidence" value="ECO:0007669"/>
    <property type="project" value="UniProtKB-ARBA"/>
</dbReference>